<accession>A0A2W4WJY7</accession>
<organism evidence="10 11">
    <name type="scientific">Leptolyngbya foveolarum</name>
    <dbReference type="NCBI Taxonomy" id="47253"/>
    <lineage>
        <taxon>Bacteria</taxon>
        <taxon>Bacillati</taxon>
        <taxon>Cyanobacteriota</taxon>
        <taxon>Cyanophyceae</taxon>
        <taxon>Leptolyngbyales</taxon>
        <taxon>Leptolyngbyaceae</taxon>
        <taxon>Leptolyngbya group</taxon>
        <taxon>Leptolyngbya</taxon>
    </lineage>
</organism>
<keyword evidence="7 8" id="KW-0456">Lyase</keyword>
<comment type="cofactor">
    <cofactor evidence="8">
        <name>Mg(2+)</name>
        <dbReference type="ChEBI" id="CHEBI:18420"/>
    </cofactor>
</comment>
<dbReference type="Pfam" id="PF04055">
    <property type="entry name" value="Radical_SAM"/>
    <property type="match status" value="1"/>
</dbReference>
<dbReference type="PIRSF" id="PIRSF000370">
    <property type="entry name" value="QueE"/>
    <property type="match status" value="1"/>
</dbReference>
<feature type="binding site" evidence="8">
    <location>
        <position position="54"/>
    </location>
    <ligand>
        <name>[4Fe-4S] cluster</name>
        <dbReference type="ChEBI" id="CHEBI:49883"/>
        <note>4Fe-4S-S-AdoMet</note>
    </ligand>
</feature>
<comment type="subunit">
    <text evidence="8">Homodimer.</text>
</comment>
<feature type="domain" description="Radical SAM core" evidence="9">
    <location>
        <begin position="34"/>
        <end position="213"/>
    </location>
</feature>
<dbReference type="PANTHER" id="PTHR42836">
    <property type="entry name" value="7-CARBOXY-7-DEAZAGUANINE SYNTHASE"/>
    <property type="match status" value="1"/>
</dbReference>
<dbReference type="Gene3D" id="3.20.20.70">
    <property type="entry name" value="Aldolase class I"/>
    <property type="match status" value="1"/>
</dbReference>
<evidence type="ECO:0000256" key="3">
    <source>
        <dbReference type="ARBA" id="ARBA00022723"/>
    </source>
</evidence>
<evidence type="ECO:0000313" key="11">
    <source>
        <dbReference type="Proteomes" id="UP000249354"/>
    </source>
</evidence>
<feature type="binding site" evidence="8">
    <location>
        <begin position="53"/>
        <end position="55"/>
    </location>
    <ligand>
        <name>S-adenosyl-L-methionine</name>
        <dbReference type="ChEBI" id="CHEBI:59789"/>
    </ligand>
</feature>
<dbReference type="SFLD" id="SFLDS00029">
    <property type="entry name" value="Radical_SAM"/>
    <property type="match status" value="1"/>
</dbReference>
<reference evidence="11" key="1">
    <citation type="submission" date="2018-04" db="EMBL/GenBank/DDBJ databases">
        <authorList>
            <person name="Cornet L."/>
        </authorList>
    </citation>
    <scope>NUCLEOTIDE SEQUENCE [LARGE SCALE GENOMIC DNA]</scope>
</reference>
<gene>
    <name evidence="8" type="primary">queE</name>
    <name evidence="10" type="ORF">DCF25_01975</name>
</gene>
<evidence type="ECO:0000256" key="8">
    <source>
        <dbReference type="HAMAP-Rule" id="MF_00917"/>
    </source>
</evidence>
<feature type="binding site" evidence="8">
    <location>
        <position position="47"/>
    </location>
    <ligand>
        <name>[4Fe-4S] cluster</name>
        <dbReference type="ChEBI" id="CHEBI:49883"/>
        <note>4Fe-4S-S-AdoMet</note>
    </ligand>
</feature>
<name>A0A2W4WJY7_9CYAN</name>
<dbReference type="InterPro" id="IPR007197">
    <property type="entry name" value="rSAM"/>
</dbReference>
<dbReference type="GO" id="GO:1904047">
    <property type="term" value="F:S-adenosyl-L-methionine binding"/>
    <property type="evidence" value="ECO:0007669"/>
    <property type="project" value="UniProtKB-UniRule"/>
</dbReference>
<evidence type="ECO:0000256" key="6">
    <source>
        <dbReference type="ARBA" id="ARBA00023014"/>
    </source>
</evidence>
<dbReference type="GO" id="GO:0008616">
    <property type="term" value="P:tRNA queuosine(34) biosynthetic process"/>
    <property type="evidence" value="ECO:0007669"/>
    <property type="project" value="UniProtKB-UniRule"/>
</dbReference>
<dbReference type="PROSITE" id="PS51918">
    <property type="entry name" value="RADICAL_SAM"/>
    <property type="match status" value="1"/>
</dbReference>
<feature type="binding site" evidence="8">
    <location>
        <position position="43"/>
    </location>
    <ligand>
        <name>substrate</name>
    </ligand>
</feature>
<evidence type="ECO:0000256" key="5">
    <source>
        <dbReference type="ARBA" id="ARBA00023004"/>
    </source>
</evidence>
<dbReference type="CDD" id="cd01335">
    <property type="entry name" value="Radical_SAM"/>
    <property type="match status" value="1"/>
</dbReference>
<dbReference type="EC" id="4.3.99.3" evidence="8"/>
<evidence type="ECO:0000256" key="1">
    <source>
        <dbReference type="ARBA" id="ARBA00022485"/>
    </source>
</evidence>
<dbReference type="GO" id="GO:0000287">
    <property type="term" value="F:magnesium ion binding"/>
    <property type="evidence" value="ECO:0007669"/>
    <property type="project" value="UniProtKB-UniRule"/>
</dbReference>
<feature type="binding site" evidence="8">
    <location>
        <begin position="28"/>
        <end position="30"/>
    </location>
    <ligand>
        <name>substrate</name>
    </ligand>
</feature>
<evidence type="ECO:0000256" key="4">
    <source>
        <dbReference type="ARBA" id="ARBA00022842"/>
    </source>
</evidence>
<keyword evidence="1 8" id="KW-0004">4Fe-4S</keyword>
<dbReference type="UniPathway" id="UPA00391"/>
<dbReference type="InterPro" id="IPR058240">
    <property type="entry name" value="rSAM_sf"/>
</dbReference>
<dbReference type="AlphaFoldDB" id="A0A2W4WJY7"/>
<evidence type="ECO:0000259" key="9">
    <source>
        <dbReference type="PROSITE" id="PS51918"/>
    </source>
</evidence>
<dbReference type="Proteomes" id="UP000249354">
    <property type="component" value="Unassembled WGS sequence"/>
</dbReference>
<keyword evidence="5 8" id="KW-0408">Iron</keyword>
<dbReference type="GO" id="GO:0016840">
    <property type="term" value="F:carbon-nitrogen lyase activity"/>
    <property type="evidence" value="ECO:0007669"/>
    <property type="project" value="UniProtKB-UniRule"/>
</dbReference>
<evidence type="ECO:0000256" key="2">
    <source>
        <dbReference type="ARBA" id="ARBA00022691"/>
    </source>
</evidence>
<comment type="pathway">
    <text evidence="8">Purine metabolism; 7-cyano-7-deazaguanine biosynthesis.</text>
</comment>
<evidence type="ECO:0000313" key="10">
    <source>
        <dbReference type="EMBL" id="PZO22705.1"/>
    </source>
</evidence>
<dbReference type="PANTHER" id="PTHR42836:SF1">
    <property type="entry name" value="7-CARBOXY-7-DEAZAGUANINE SYNTHASE"/>
    <property type="match status" value="1"/>
</dbReference>
<keyword evidence="8" id="KW-0671">Queuosine biosynthesis</keyword>
<dbReference type="InterPro" id="IPR024924">
    <property type="entry name" value="7-CO-7-deazaguanine_synth-like"/>
</dbReference>
<keyword evidence="3 8" id="KW-0479">Metal-binding</keyword>
<comment type="caution">
    <text evidence="8">Lacks conserved residue(s) required for the propagation of feature annotation.</text>
</comment>
<dbReference type="SUPFAM" id="SSF102114">
    <property type="entry name" value="Radical SAM enzymes"/>
    <property type="match status" value="1"/>
</dbReference>
<protein>
    <recommendedName>
        <fullName evidence="8">7-carboxy-7-deazaguanine synthase</fullName>
        <shortName evidence="8">CDG synthase</shortName>
        <ecNumber evidence="8">4.3.99.3</ecNumber>
    </recommendedName>
    <alternativeName>
        <fullName evidence="8">Queuosine biosynthesis protein QueE</fullName>
    </alternativeName>
</protein>
<feature type="binding site" evidence="8">
    <location>
        <position position="51"/>
    </location>
    <ligand>
        <name>[4Fe-4S] cluster</name>
        <dbReference type="ChEBI" id="CHEBI:49883"/>
        <note>4Fe-4S-S-AdoMet</note>
    </ligand>
</feature>
<keyword evidence="4 8" id="KW-0460">Magnesium</keyword>
<comment type="caution">
    <text evidence="10">The sequence shown here is derived from an EMBL/GenBank/DDBJ whole genome shotgun (WGS) entry which is preliminary data.</text>
</comment>
<comment type="catalytic activity">
    <reaction evidence="8">
        <text>6-carboxy-5,6,7,8-tetrahydropterin + H(+) = 7-carboxy-7-carbaguanine + NH4(+)</text>
        <dbReference type="Rhea" id="RHEA:27974"/>
        <dbReference type="ChEBI" id="CHEBI:15378"/>
        <dbReference type="ChEBI" id="CHEBI:28938"/>
        <dbReference type="ChEBI" id="CHEBI:61032"/>
        <dbReference type="ChEBI" id="CHEBI:61036"/>
        <dbReference type="EC" id="4.3.99.3"/>
    </reaction>
</comment>
<comment type="function">
    <text evidence="8">Catalyzes the complex heterocyclic radical-mediated conversion of 6-carboxy-5,6,7,8-tetrahydropterin (CPH4) to 7-carboxy-7-deazaguanine (CDG), a step common to the biosynthetic pathways of all 7-deazapurine-containing compounds.</text>
</comment>
<comment type="cofactor">
    <cofactor evidence="8">
        <name>[4Fe-4S] cluster</name>
        <dbReference type="ChEBI" id="CHEBI:49883"/>
    </cofactor>
    <text evidence="8">Binds 1 [4Fe-4S] cluster. The cluster is coordinated with 3 cysteines and an exchangeable S-adenosyl-L-methionine.</text>
</comment>
<dbReference type="EMBL" id="QBMC01000007">
    <property type="protein sequence ID" value="PZO22705.1"/>
    <property type="molecule type" value="Genomic_DNA"/>
</dbReference>
<dbReference type="HAMAP" id="MF_00917">
    <property type="entry name" value="QueE"/>
    <property type="match status" value="1"/>
</dbReference>
<comment type="cofactor">
    <cofactor evidence="8">
        <name>S-adenosyl-L-methionine</name>
        <dbReference type="ChEBI" id="CHEBI:59789"/>
    </cofactor>
    <text evidence="8">Binds 1 S-adenosyl-L-methionine per subunit.</text>
</comment>
<keyword evidence="2 8" id="KW-0949">S-adenosyl-L-methionine</keyword>
<proteinExistence type="inferred from homology"/>
<dbReference type="GO" id="GO:0051539">
    <property type="term" value="F:4 iron, 4 sulfur cluster binding"/>
    <property type="evidence" value="ECO:0007669"/>
    <property type="project" value="UniProtKB-UniRule"/>
</dbReference>
<reference evidence="10 11" key="2">
    <citation type="submission" date="2018-06" db="EMBL/GenBank/DDBJ databases">
        <title>Metagenomic assembly of (sub)arctic Cyanobacteria and their associated microbiome from non-axenic cultures.</title>
        <authorList>
            <person name="Baurain D."/>
        </authorList>
    </citation>
    <scope>NUCLEOTIDE SEQUENCE [LARGE SCALE GENOMIC DNA]</scope>
    <source>
        <strain evidence="10">ULC129bin1</strain>
    </source>
</reference>
<evidence type="ECO:0000256" key="7">
    <source>
        <dbReference type="ARBA" id="ARBA00023239"/>
    </source>
</evidence>
<keyword evidence="6 8" id="KW-0411">Iron-sulfur</keyword>
<dbReference type="InterPro" id="IPR013785">
    <property type="entry name" value="Aldolase_TIM"/>
</dbReference>
<feature type="binding site" evidence="8">
    <location>
        <position position="88"/>
    </location>
    <ligand>
        <name>substrate</name>
    </ligand>
</feature>
<sequence>MVLLSAQSPVAKIDSKTALPVVETFHSVQGEGFWTGVSAFFIRLAGCDVGCSWCDTKHSWPMQSHPKREILALVAEAIAANPFMVVITGGEPLMHDLTRLTQALKASGLRVHLETSGSHPLSGEFDWISLSPKQFKPPLAEIYPLASELKVVIDGESDLAWAKKNAEKVSAQVVKLLQPQWESPVGQQLVMDYVLTHSEWRVGLQTHKFLGVR</sequence>
<comment type="similarity">
    <text evidence="8">Belongs to the radical SAM superfamily. 7-carboxy-7-deazaguanine synthase family.</text>
</comment>
<feature type="binding site" evidence="8">
    <location>
        <position position="56"/>
    </location>
    <ligand>
        <name>Mg(2+)</name>
        <dbReference type="ChEBI" id="CHEBI:18420"/>
    </ligand>
</feature>
<feature type="binding site" evidence="8">
    <location>
        <begin position="131"/>
        <end position="133"/>
    </location>
    <ligand>
        <name>S-adenosyl-L-methionine</name>
        <dbReference type="ChEBI" id="CHEBI:59789"/>
    </ligand>
</feature>
<feature type="binding site" evidence="8">
    <location>
        <position position="90"/>
    </location>
    <ligand>
        <name>S-adenosyl-L-methionine</name>
        <dbReference type="ChEBI" id="CHEBI:59789"/>
    </ligand>
</feature>